<dbReference type="AlphaFoldDB" id="A0A9D1PQW6"/>
<dbReference type="PANTHER" id="PTHR46233">
    <property type="entry name" value="HYDROXYACYLGLUTATHIONE HYDROLASE GLOC"/>
    <property type="match status" value="1"/>
</dbReference>
<evidence type="ECO:0000313" key="7">
    <source>
        <dbReference type="Proteomes" id="UP000824162"/>
    </source>
</evidence>
<name>A0A9D1PQW6_9FIRM</name>
<proteinExistence type="predicted"/>
<evidence type="ECO:0000256" key="3">
    <source>
        <dbReference type="ARBA" id="ARBA00022801"/>
    </source>
</evidence>
<dbReference type="Proteomes" id="UP000824162">
    <property type="component" value="Unassembled WGS sequence"/>
</dbReference>
<evidence type="ECO:0000256" key="2">
    <source>
        <dbReference type="ARBA" id="ARBA00022723"/>
    </source>
</evidence>
<dbReference type="Gene3D" id="3.60.15.10">
    <property type="entry name" value="Ribonuclease Z/Hydroxyacylglutathione hydrolase-like"/>
    <property type="match status" value="1"/>
</dbReference>
<dbReference type="InterPro" id="IPR036866">
    <property type="entry name" value="RibonucZ/Hydroxyglut_hydro"/>
</dbReference>
<reference evidence="6" key="1">
    <citation type="journal article" date="2021" name="PeerJ">
        <title>Extensive microbial diversity within the chicken gut microbiome revealed by metagenomics and culture.</title>
        <authorList>
            <person name="Gilroy R."/>
            <person name="Ravi A."/>
            <person name="Getino M."/>
            <person name="Pursley I."/>
            <person name="Horton D.L."/>
            <person name="Alikhan N.F."/>
            <person name="Baker D."/>
            <person name="Gharbi K."/>
            <person name="Hall N."/>
            <person name="Watson M."/>
            <person name="Adriaenssens E.M."/>
            <person name="Foster-Nyarko E."/>
            <person name="Jarju S."/>
            <person name="Secka A."/>
            <person name="Antonio M."/>
            <person name="Oren A."/>
            <person name="Chaudhuri R.R."/>
            <person name="La Ragione R."/>
            <person name="Hildebrand F."/>
            <person name="Pallen M.J."/>
        </authorList>
    </citation>
    <scope>NUCLEOTIDE SEQUENCE</scope>
    <source>
        <strain evidence="6">5790</strain>
    </source>
</reference>
<dbReference type="EMBL" id="DXIJ01000033">
    <property type="protein sequence ID" value="HIV85481.1"/>
    <property type="molecule type" value="Genomic_DNA"/>
</dbReference>
<keyword evidence="2" id="KW-0479">Metal-binding</keyword>
<comment type="caution">
    <text evidence="6">The sequence shown here is derived from an EMBL/GenBank/DDBJ whole genome shotgun (WGS) entry which is preliminary data.</text>
</comment>
<evidence type="ECO:0000313" key="6">
    <source>
        <dbReference type="EMBL" id="HIV85481.1"/>
    </source>
</evidence>
<protein>
    <submittedName>
        <fullName evidence="6">MBL fold metallo-hydrolase</fullName>
    </submittedName>
</protein>
<gene>
    <name evidence="6" type="ORF">H9900_01585</name>
</gene>
<sequence length="208" mass="22899">MKIRRMVLGPVETNCYIFCDEARGEAAVIDPAADHRSIIRAAEEAGCEIVKIILTHGHYDHIGGLRGLLDECKRAELYAHTKGAQVLGNMGISLCCEIGRKKETFVPDVTVSDGDVIPFGGSGFEVIYTPGHTIDSMCLKFENVVFCGDTVFRFSIGRTDLPTGDFNQEIKSIKTKILVLDDSTQLCPGHGEATTVGEERRYNPYLRD</sequence>
<dbReference type="SUPFAM" id="SSF56281">
    <property type="entry name" value="Metallo-hydrolase/oxidoreductase"/>
    <property type="match status" value="1"/>
</dbReference>
<feature type="domain" description="Metallo-beta-lactamase" evidence="5">
    <location>
        <begin position="12"/>
        <end position="190"/>
    </location>
</feature>
<reference evidence="6" key="2">
    <citation type="submission" date="2021-04" db="EMBL/GenBank/DDBJ databases">
        <authorList>
            <person name="Gilroy R."/>
        </authorList>
    </citation>
    <scope>NUCLEOTIDE SEQUENCE</scope>
    <source>
        <strain evidence="6">5790</strain>
    </source>
</reference>
<comment type="cofactor">
    <cofactor evidence="1">
        <name>Zn(2+)</name>
        <dbReference type="ChEBI" id="CHEBI:29105"/>
    </cofactor>
</comment>
<keyword evidence="4" id="KW-0862">Zinc</keyword>
<evidence type="ECO:0000256" key="1">
    <source>
        <dbReference type="ARBA" id="ARBA00001947"/>
    </source>
</evidence>
<organism evidence="6 7">
    <name type="scientific">Candidatus Monoglobus merdigallinarum</name>
    <dbReference type="NCBI Taxonomy" id="2838698"/>
    <lineage>
        <taxon>Bacteria</taxon>
        <taxon>Bacillati</taxon>
        <taxon>Bacillota</taxon>
        <taxon>Clostridia</taxon>
        <taxon>Monoglobales</taxon>
        <taxon>Monoglobaceae</taxon>
        <taxon>Monoglobus</taxon>
    </lineage>
</organism>
<dbReference type="SMART" id="SM00849">
    <property type="entry name" value="Lactamase_B"/>
    <property type="match status" value="1"/>
</dbReference>
<dbReference type="GO" id="GO:0046872">
    <property type="term" value="F:metal ion binding"/>
    <property type="evidence" value="ECO:0007669"/>
    <property type="project" value="UniProtKB-KW"/>
</dbReference>
<dbReference type="Pfam" id="PF00753">
    <property type="entry name" value="Lactamase_B"/>
    <property type="match status" value="1"/>
</dbReference>
<dbReference type="PANTHER" id="PTHR46233:SF3">
    <property type="entry name" value="HYDROXYACYLGLUTATHIONE HYDROLASE GLOC"/>
    <property type="match status" value="1"/>
</dbReference>
<evidence type="ECO:0000256" key="4">
    <source>
        <dbReference type="ARBA" id="ARBA00022833"/>
    </source>
</evidence>
<accession>A0A9D1PQW6</accession>
<dbReference type="InterPro" id="IPR001279">
    <property type="entry name" value="Metallo-B-lactamas"/>
</dbReference>
<dbReference type="InterPro" id="IPR051453">
    <property type="entry name" value="MBL_Glyoxalase_II"/>
</dbReference>
<keyword evidence="3" id="KW-0378">Hydrolase</keyword>
<evidence type="ECO:0000259" key="5">
    <source>
        <dbReference type="SMART" id="SM00849"/>
    </source>
</evidence>
<dbReference type="CDD" id="cd06262">
    <property type="entry name" value="metallo-hydrolase-like_MBL-fold"/>
    <property type="match status" value="1"/>
</dbReference>
<dbReference type="GO" id="GO:0016787">
    <property type="term" value="F:hydrolase activity"/>
    <property type="evidence" value="ECO:0007669"/>
    <property type="project" value="UniProtKB-KW"/>
</dbReference>